<dbReference type="Pfam" id="PF07929">
    <property type="entry name" value="PRiA4_ORF3"/>
    <property type="match status" value="1"/>
</dbReference>
<dbReference type="Proteomes" id="UP000054248">
    <property type="component" value="Unassembled WGS sequence"/>
</dbReference>
<feature type="compositionally biased region" description="Acidic residues" evidence="1">
    <location>
        <begin position="240"/>
        <end position="259"/>
    </location>
</feature>
<feature type="domain" description="Plasmid pRiA4b Orf3-like" evidence="2">
    <location>
        <begin position="8"/>
        <end position="176"/>
    </location>
</feature>
<organism evidence="3 4">
    <name type="scientific">Tulasnella calospora MUT 4182</name>
    <dbReference type="NCBI Taxonomy" id="1051891"/>
    <lineage>
        <taxon>Eukaryota</taxon>
        <taxon>Fungi</taxon>
        <taxon>Dikarya</taxon>
        <taxon>Basidiomycota</taxon>
        <taxon>Agaricomycotina</taxon>
        <taxon>Agaricomycetes</taxon>
        <taxon>Cantharellales</taxon>
        <taxon>Tulasnellaceae</taxon>
        <taxon>Tulasnella</taxon>
    </lineage>
</organism>
<dbReference type="InterPro" id="IPR012912">
    <property type="entry name" value="Plasmid_pRiA4b_Orf3-like"/>
</dbReference>
<feature type="non-terminal residue" evidence="3">
    <location>
        <position position="1"/>
    </location>
</feature>
<feature type="region of interest" description="Disordered" evidence="1">
    <location>
        <begin position="228"/>
        <end position="277"/>
    </location>
</feature>
<name>A0A0C3KAV8_9AGAM</name>
<dbReference type="Gene3D" id="3.10.290.30">
    <property type="entry name" value="MM3350-like"/>
    <property type="match status" value="1"/>
</dbReference>
<reference evidence="3 4" key="1">
    <citation type="submission" date="2014-04" db="EMBL/GenBank/DDBJ databases">
        <authorList>
            <consortium name="DOE Joint Genome Institute"/>
            <person name="Kuo A."/>
            <person name="Girlanda M."/>
            <person name="Perotto S."/>
            <person name="Kohler A."/>
            <person name="Nagy L.G."/>
            <person name="Floudas D."/>
            <person name="Copeland A."/>
            <person name="Barry K.W."/>
            <person name="Cichocki N."/>
            <person name="Veneault-Fourrey C."/>
            <person name="LaButti K."/>
            <person name="Lindquist E.A."/>
            <person name="Lipzen A."/>
            <person name="Lundell T."/>
            <person name="Morin E."/>
            <person name="Murat C."/>
            <person name="Sun H."/>
            <person name="Tunlid A."/>
            <person name="Henrissat B."/>
            <person name="Grigoriev I.V."/>
            <person name="Hibbett D.S."/>
            <person name="Martin F."/>
            <person name="Nordberg H.P."/>
            <person name="Cantor M.N."/>
            <person name="Hua S.X."/>
        </authorList>
    </citation>
    <scope>NUCLEOTIDE SEQUENCE [LARGE SCALE GENOMIC DNA]</scope>
    <source>
        <strain evidence="3 4">MUT 4182</strain>
    </source>
</reference>
<accession>A0A0C3KAV8</accession>
<reference evidence="4" key="2">
    <citation type="submission" date="2015-01" db="EMBL/GenBank/DDBJ databases">
        <title>Evolutionary Origins and Diversification of the Mycorrhizal Mutualists.</title>
        <authorList>
            <consortium name="DOE Joint Genome Institute"/>
            <consortium name="Mycorrhizal Genomics Consortium"/>
            <person name="Kohler A."/>
            <person name="Kuo A."/>
            <person name="Nagy L.G."/>
            <person name="Floudas D."/>
            <person name="Copeland A."/>
            <person name="Barry K.W."/>
            <person name="Cichocki N."/>
            <person name="Veneault-Fourrey C."/>
            <person name="LaButti K."/>
            <person name="Lindquist E.A."/>
            <person name="Lipzen A."/>
            <person name="Lundell T."/>
            <person name="Morin E."/>
            <person name="Murat C."/>
            <person name="Riley R."/>
            <person name="Ohm R."/>
            <person name="Sun H."/>
            <person name="Tunlid A."/>
            <person name="Henrissat B."/>
            <person name="Grigoriev I.V."/>
            <person name="Hibbett D.S."/>
            <person name="Martin F."/>
        </authorList>
    </citation>
    <scope>NUCLEOTIDE SEQUENCE [LARGE SCALE GENOMIC DNA]</scope>
    <source>
        <strain evidence="4">MUT 4182</strain>
    </source>
</reference>
<keyword evidence="4" id="KW-1185">Reference proteome</keyword>
<dbReference type="AlphaFoldDB" id="A0A0C3KAV8"/>
<dbReference type="OrthoDB" id="2940229at2759"/>
<dbReference type="HOGENOM" id="CLU_1006709_0_0_1"/>
<protein>
    <recommendedName>
        <fullName evidence="2">Plasmid pRiA4b Orf3-like domain-containing protein</fullName>
    </recommendedName>
</protein>
<sequence length="277" mass="31285">RVADSVGVMIQFQLRSTKVFRTVQVPSNYTFADLNQVILFIFGYRGVDSEGEAHRWKVVKDVTLSKKNTGEIQSCREWVRLSPASVLEEDKEDEAEGEFSQSKAKASLDENDWSLAKVWGSAGVFSQRGVVWTYLVDPIVTIDVTLEDASKDAEPTKLPRVIEGRGAPRREPTAGVSSRTIKSEKPDSKAFDIDSFQENAFELWLKHEVRTVLGPRDVKICAIGSKESWRPAPKPLASETFDDDEDDFVKRDDEDDDDFENFHPPHEEDAGEEEEEV</sequence>
<evidence type="ECO:0000313" key="4">
    <source>
        <dbReference type="Proteomes" id="UP000054248"/>
    </source>
</evidence>
<dbReference type="InterPro" id="IPR024047">
    <property type="entry name" value="MM3350-like_sf"/>
</dbReference>
<dbReference type="SUPFAM" id="SSF159941">
    <property type="entry name" value="MM3350-like"/>
    <property type="match status" value="1"/>
</dbReference>
<evidence type="ECO:0000256" key="1">
    <source>
        <dbReference type="SAM" id="MobiDB-lite"/>
    </source>
</evidence>
<evidence type="ECO:0000259" key="2">
    <source>
        <dbReference type="Pfam" id="PF07929"/>
    </source>
</evidence>
<evidence type="ECO:0000313" key="3">
    <source>
        <dbReference type="EMBL" id="KIO18558.1"/>
    </source>
</evidence>
<proteinExistence type="predicted"/>
<gene>
    <name evidence="3" type="ORF">M407DRAFT_31781</name>
</gene>
<dbReference type="EMBL" id="KN823277">
    <property type="protein sequence ID" value="KIO18558.1"/>
    <property type="molecule type" value="Genomic_DNA"/>
</dbReference>